<dbReference type="Gene3D" id="2.60.40.10">
    <property type="entry name" value="Immunoglobulins"/>
    <property type="match status" value="1"/>
</dbReference>
<keyword evidence="10" id="KW-0393">Immunoglobulin domain</keyword>
<organism evidence="16 17">
    <name type="scientific">Canis lupus familiaris</name>
    <name type="common">Dog</name>
    <name type="synonym">Canis familiaris</name>
    <dbReference type="NCBI Taxonomy" id="9615"/>
    <lineage>
        <taxon>Eukaryota</taxon>
        <taxon>Metazoa</taxon>
        <taxon>Chordata</taxon>
        <taxon>Craniata</taxon>
        <taxon>Vertebrata</taxon>
        <taxon>Euteleostomi</taxon>
        <taxon>Mammalia</taxon>
        <taxon>Eutheria</taxon>
        <taxon>Laurasiatheria</taxon>
        <taxon>Carnivora</taxon>
        <taxon>Caniformia</taxon>
        <taxon>Canidae</taxon>
        <taxon>Canis</taxon>
    </lineage>
</organism>
<evidence type="ECO:0000313" key="16">
    <source>
        <dbReference type="Ensembl" id="ENSCAFP00040027926.1"/>
    </source>
</evidence>
<dbReference type="InterPro" id="IPR050150">
    <property type="entry name" value="IgV_Light_Chain"/>
</dbReference>
<dbReference type="AlphaFoldDB" id="A0A8C0SWE6"/>
<evidence type="ECO:0000256" key="6">
    <source>
        <dbReference type="ARBA" id="ARBA00022859"/>
    </source>
</evidence>
<evidence type="ECO:0000256" key="3">
    <source>
        <dbReference type="ARBA" id="ARBA00022475"/>
    </source>
</evidence>
<feature type="domain" description="Ig-like" evidence="15">
    <location>
        <begin position="20"/>
        <end position="112"/>
    </location>
</feature>
<keyword evidence="6" id="KW-0391">Immunity</keyword>
<dbReference type="InterPro" id="IPR007110">
    <property type="entry name" value="Ig-like_dom"/>
</dbReference>
<keyword evidence="12" id="KW-1280">Immunoglobulin</keyword>
<dbReference type="SMART" id="SM00406">
    <property type="entry name" value="IGv"/>
    <property type="match status" value="1"/>
</dbReference>
<name>A0A8C0SWE6_CANLF</name>
<evidence type="ECO:0000256" key="12">
    <source>
        <dbReference type="ARBA" id="ARBA00043265"/>
    </source>
</evidence>
<dbReference type="FunFam" id="2.60.40.10:FF:001671">
    <property type="entry name" value="Immunoglobulin lambda variable 4-69"/>
    <property type="match status" value="1"/>
</dbReference>
<comment type="subunit">
    <text evidence="11">Immunoglobulins are composed of two identical heavy chains and two identical light chains; disulfide-linked.</text>
</comment>
<dbReference type="PROSITE" id="PS50835">
    <property type="entry name" value="IG_LIKE"/>
    <property type="match status" value="1"/>
</dbReference>
<keyword evidence="7" id="KW-1064">Adaptive immunity</keyword>
<dbReference type="OrthoDB" id="9796893at2759"/>
<feature type="chain" id="PRO_5034983124" description="Ig-like domain-containing protein" evidence="14">
    <location>
        <begin position="25"/>
        <end position="179"/>
    </location>
</feature>
<evidence type="ECO:0000256" key="14">
    <source>
        <dbReference type="SAM" id="SignalP"/>
    </source>
</evidence>
<reference evidence="16" key="2">
    <citation type="submission" date="2025-08" db="UniProtKB">
        <authorList>
            <consortium name="Ensembl"/>
        </authorList>
    </citation>
    <scope>IDENTIFICATION</scope>
</reference>
<evidence type="ECO:0000256" key="9">
    <source>
        <dbReference type="ARBA" id="ARBA00023157"/>
    </source>
</evidence>
<feature type="region of interest" description="Disordered" evidence="13">
    <location>
        <begin position="71"/>
        <end position="91"/>
    </location>
</feature>
<dbReference type="Ensembl" id="ENSCAFT00040032127.1">
    <property type="protein sequence ID" value="ENSCAFP00040027926.1"/>
    <property type="gene ID" value="ENSCAFG00040017408.1"/>
</dbReference>
<evidence type="ECO:0000256" key="10">
    <source>
        <dbReference type="ARBA" id="ARBA00023319"/>
    </source>
</evidence>
<proteinExistence type="predicted"/>
<feature type="signal peptide" evidence="14">
    <location>
        <begin position="1"/>
        <end position="24"/>
    </location>
</feature>
<evidence type="ECO:0000256" key="1">
    <source>
        <dbReference type="ARBA" id="ARBA00004236"/>
    </source>
</evidence>
<evidence type="ECO:0000256" key="11">
    <source>
        <dbReference type="ARBA" id="ARBA00038737"/>
    </source>
</evidence>
<evidence type="ECO:0000256" key="5">
    <source>
        <dbReference type="ARBA" id="ARBA00022729"/>
    </source>
</evidence>
<evidence type="ECO:0000313" key="17">
    <source>
        <dbReference type="Proteomes" id="UP000694542"/>
    </source>
</evidence>
<comment type="subcellular location">
    <subcellularLocation>
        <location evidence="1">Cell membrane</location>
    </subcellularLocation>
    <subcellularLocation>
        <location evidence="2">Secreted</location>
    </subcellularLocation>
</comment>
<keyword evidence="9" id="KW-1015">Disulfide bond</keyword>
<dbReference type="GO" id="GO:0019814">
    <property type="term" value="C:immunoglobulin complex"/>
    <property type="evidence" value="ECO:0007669"/>
    <property type="project" value="UniProtKB-KW"/>
</dbReference>
<dbReference type="InterPro" id="IPR013783">
    <property type="entry name" value="Ig-like_fold"/>
</dbReference>
<dbReference type="InterPro" id="IPR036179">
    <property type="entry name" value="Ig-like_dom_sf"/>
</dbReference>
<keyword evidence="8" id="KW-0472">Membrane</keyword>
<dbReference type="Proteomes" id="UP000694542">
    <property type="component" value="Chromosome 26"/>
</dbReference>
<protein>
    <recommendedName>
        <fullName evidence="15">Ig-like domain-containing protein</fullName>
    </recommendedName>
</protein>
<reference evidence="16" key="1">
    <citation type="submission" date="2018-10" db="EMBL/GenBank/DDBJ databases">
        <title>De novo assembly of a Great Dane genome.</title>
        <authorList>
            <person name="Kidd J.M."/>
            <person name="Pendleton A.L."/>
            <person name="Shen F."/>
            <person name="Emery S."/>
        </authorList>
    </citation>
    <scope>NUCLEOTIDE SEQUENCE [LARGE SCALE GENOMIC DNA]</scope>
    <source>
        <strain evidence="16">Great Dane</strain>
    </source>
</reference>
<dbReference type="GO" id="GO:0005576">
    <property type="term" value="C:extracellular region"/>
    <property type="evidence" value="ECO:0007669"/>
    <property type="project" value="UniProtKB-SubCell"/>
</dbReference>
<dbReference type="SMART" id="SM00409">
    <property type="entry name" value="IG"/>
    <property type="match status" value="1"/>
</dbReference>
<dbReference type="InterPro" id="IPR013106">
    <property type="entry name" value="Ig_V-set"/>
</dbReference>
<evidence type="ECO:0000256" key="13">
    <source>
        <dbReference type="SAM" id="MobiDB-lite"/>
    </source>
</evidence>
<keyword evidence="4" id="KW-0964">Secreted</keyword>
<evidence type="ECO:0000259" key="15">
    <source>
        <dbReference type="PROSITE" id="PS50835"/>
    </source>
</evidence>
<accession>A0A8C0SWE6</accession>
<dbReference type="GO" id="GO:0005886">
    <property type="term" value="C:plasma membrane"/>
    <property type="evidence" value="ECO:0007669"/>
    <property type="project" value="UniProtKB-SubCell"/>
</dbReference>
<keyword evidence="3" id="KW-1003">Cell membrane</keyword>
<evidence type="ECO:0000256" key="7">
    <source>
        <dbReference type="ARBA" id="ARBA00023130"/>
    </source>
</evidence>
<dbReference type="GO" id="GO:0002250">
    <property type="term" value="P:adaptive immune response"/>
    <property type="evidence" value="ECO:0007669"/>
    <property type="project" value="UniProtKB-KW"/>
</dbReference>
<dbReference type="InterPro" id="IPR003599">
    <property type="entry name" value="Ig_sub"/>
</dbReference>
<sequence length="179" mass="19962">MDWVPFYLLPFIFSTGFCAPPVLTQPPSASASLEASVKLTCTLSSEHSSYFIYWYQQQQPEKAPRYLMKVNSDGSHSRGDGIPSRFSGSSSGADRYLTISNIQSEDEADYYCFTPDDSNSHSDTDKWGSEHKTSYPLSSLPCGDSRGSCSLSFFRALRPMTLLANSVMLYLCSKRKVKI</sequence>
<evidence type="ECO:0000256" key="4">
    <source>
        <dbReference type="ARBA" id="ARBA00022525"/>
    </source>
</evidence>
<dbReference type="PANTHER" id="PTHR23267">
    <property type="entry name" value="IMMUNOGLOBULIN LIGHT CHAIN"/>
    <property type="match status" value="1"/>
</dbReference>
<dbReference type="SUPFAM" id="SSF48726">
    <property type="entry name" value="Immunoglobulin"/>
    <property type="match status" value="1"/>
</dbReference>
<keyword evidence="5 14" id="KW-0732">Signal</keyword>
<evidence type="ECO:0000256" key="2">
    <source>
        <dbReference type="ARBA" id="ARBA00004613"/>
    </source>
</evidence>
<evidence type="ECO:0000256" key="8">
    <source>
        <dbReference type="ARBA" id="ARBA00023136"/>
    </source>
</evidence>
<dbReference type="Pfam" id="PF07686">
    <property type="entry name" value="V-set"/>
    <property type="match status" value="1"/>
</dbReference>